<protein>
    <submittedName>
        <fullName evidence="1">Uncharacterized protein</fullName>
    </submittedName>
</protein>
<keyword evidence="2" id="KW-1185">Reference proteome</keyword>
<accession>A0AA41G035</accession>
<organism evidence="1 2">
    <name type="scientific">Haloarcula salina</name>
    <dbReference type="NCBI Taxonomy" id="1429914"/>
    <lineage>
        <taxon>Archaea</taxon>
        <taxon>Methanobacteriati</taxon>
        <taxon>Methanobacteriota</taxon>
        <taxon>Stenosarchaea group</taxon>
        <taxon>Halobacteria</taxon>
        <taxon>Halobacteriales</taxon>
        <taxon>Haloarculaceae</taxon>
        <taxon>Haloarcula</taxon>
    </lineage>
</organism>
<reference evidence="1" key="1">
    <citation type="submission" date="2021-06" db="EMBL/GenBank/DDBJ databases">
        <title>New haloarchaea isolates fom saline soil.</title>
        <authorList>
            <person name="Duran-Viseras A."/>
            <person name="Sanchez-Porro C.S."/>
            <person name="Ventosa A."/>
        </authorList>
    </citation>
    <scope>NUCLEOTIDE SEQUENCE</scope>
    <source>
        <strain evidence="1">JCM 18369</strain>
    </source>
</reference>
<gene>
    <name evidence="1" type="ORF">KTS37_08310</name>
</gene>
<dbReference type="PROSITE" id="PS51257">
    <property type="entry name" value="PROKAR_LIPOPROTEIN"/>
    <property type="match status" value="1"/>
</dbReference>
<dbReference type="Proteomes" id="UP001166304">
    <property type="component" value="Unassembled WGS sequence"/>
</dbReference>
<sequence>MVTRRTLLALAAGTTLVAGCRSPGGGSGGSLSVETSGATVVPGETATIDVQASLVGVLTWRLGDVPESWQITYENFEPQPTAVRESYPPQLVWDPAVDSVRGQLSVAVPPTAAPGTYALPVEAGSETTDERVVSEAIITVESAGTPTTDPSG</sequence>
<evidence type="ECO:0000313" key="1">
    <source>
        <dbReference type="EMBL" id="MBV0901791.1"/>
    </source>
</evidence>
<dbReference type="RefSeq" id="WP_162412985.1">
    <property type="nucleotide sequence ID" value="NZ_JAHQXE010000002.1"/>
</dbReference>
<dbReference type="EMBL" id="JAHQXE010000002">
    <property type="protein sequence ID" value="MBV0901791.1"/>
    <property type="molecule type" value="Genomic_DNA"/>
</dbReference>
<proteinExistence type="predicted"/>
<comment type="caution">
    <text evidence="1">The sequence shown here is derived from an EMBL/GenBank/DDBJ whole genome shotgun (WGS) entry which is preliminary data.</text>
</comment>
<name>A0AA41G035_9EURY</name>
<dbReference type="AlphaFoldDB" id="A0AA41G035"/>
<evidence type="ECO:0000313" key="2">
    <source>
        <dbReference type="Proteomes" id="UP001166304"/>
    </source>
</evidence>